<proteinExistence type="inferred from homology"/>
<evidence type="ECO:0000256" key="1">
    <source>
        <dbReference type="ARBA" id="ARBA00038420"/>
    </source>
</evidence>
<dbReference type="PANTHER" id="PTHR21666">
    <property type="entry name" value="PEPTIDASE-RELATED"/>
    <property type="match status" value="1"/>
</dbReference>
<protein>
    <submittedName>
        <fullName evidence="4">LysM peptidoglycan-binding domain-containing protein</fullName>
    </submittedName>
</protein>
<dbReference type="CDD" id="cd00118">
    <property type="entry name" value="LysM"/>
    <property type="match status" value="1"/>
</dbReference>
<evidence type="ECO:0000313" key="4">
    <source>
        <dbReference type="EMBL" id="RXZ44904.1"/>
    </source>
</evidence>
<dbReference type="SMART" id="SM00257">
    <property type="entry name" value="LysM"/>
    <property type="match status" value="1"/>
</dbReference>
<feature type="region of interest" description="Disordered" evidence="2">
    <location>
        <begin position="31"/>
        <end position="86"/>
    </location>
</feature>
<dbReference type="CDD" id="cd12797">
    <property type="entry name" value="M23_peptidase"/>
    <property type="match status" value="1"/>
</dbReference>
<feature type="compositionally biased region" description="Polar residues" evidence="2">
    <location>
        <begin position="31"/>
        <end position="48"/>
    </location>
</feature>
<name>A0ABY0FFM1_9NEIS</name>
<evidence type="ECO:0000313" key="5">
    <source>
        <dbReference type="Proteomes" id="UP000290682"/>
    </source>
</evidence>
<dbReference type="InterPro" id="IPR036779">
    <property type="entry name" value="LysM_dom_sf"/>
</dbReference>
<dbReference type="Pfam" id="PF01551">
    <property type="entry name" value="Peptidase_M23"/>
    <property type="match status" value="1"/>
</dbReference>
<comment type="caution">
    <text evidence="4">The sequence shown here is derived from an EMBL/GenBank/DDBJ whole genome shotgun (WGS) entry which is preliminary data.</text>
</comment>
<feature type="region of interest" description="Disordered" evidence="2">
    <location>
        <begin position="180"/>
        <end position="233"/>
    </location>
</feature>
<keyword evidence="5" id="KW-1185">Reference proteome</keyword>
<dbReference type="Gene3D" id="2.70.70.10">
    <property type="entry name" value="Glucose Permease (Domain IIA)"/>
    <property type="match status" value="1"/>
</dbReference>
<evidence type="ECO:0000259" key="3">
    <source>
        <dbReference type="PROSITE" id="PS51782"/>
    </source>
</evidence>
<comment type="similarity">
    <text evidence="1">Belongs to the E.coli NlpD/Haemophilus LppB family.</text>
</comment>
<accession>A0ABY0FFM1</accession>
<dbReference type="PROSITE" id="PS51257">
    <property type="entry name" value="PROKAR_LIPOPROTEIN"/>
    <property type="match status" value="1"/>
</dbReference>
<dbReference type="InterPro" id="IPR018392">
    <property type="entry name" value="LysM"/>
</dbReference>
<dbReference type="SUPFAM" id="SSF51261">
    <property type="entry name" value="Duplicated hybrid motif"/>
    <property type="match status" value="1"/>
</dbReference>
<dbReference type="InterPro" id="IPR016047">
    <property type="entry name" value="M23ase_b-sheet_dom"/>
</dbReference>
<dbReference type="PROSITE" id="PS51782">
    <property type="entry name" value="LYSM"/>
    <property type="match status" value="1"/>
</dbReference>
<dbReference type="Proteomes" id="UP000290682">
    <property type="component" value="Unassembled WGS sequence"/>
</dbReference>
<dbReference type="Pfam" id="PF01476">
    <property type="entry name" value="LysM"/>
    <property type="match status" value="1"/>
</dbReference>
<gene>
    <name evidence="4" type="ORF">EBB06_03160</name>
</gene>
<dbReference type="EMBL" id="REGR01000002">
    <property type="protein sequence ID" value="RXZ44904.1"/>
    <property type="molecule type" value="Genomic_DNA"/>
</dbReference>
<evidence type="ECO:0000256" key="2">
    <source>
        <dbReference type="SAM" id="MobiDB-lite"/>
    </source>
</evidence>
<dbReference type="SUPFAM" id="SSF54106">
    <property type="entry name" value="LysM domain"/>
    <property type="match status" value="1"/>
</dbReference>
<dbReference type="InterPro" id="IPR011055">
    <property type="entry name" value="Dup_hybrid_motif"/>
</dbReference>
<reference evidence="4 5" key="1">
    <citation type="submission" date="2018-10" db="EMBL/GenBank/DDBJ databases">
        <title>Draft genome of Fastidiocella sp. strain 375T, a bacterium isolated from a karstic cave dripping water.</title>
        <authorList>
            <person name="Coelho C."/>
            <person name="Verissimo A."/>
            <person name="Tiago I."/>
        </authorList>
    </citation>
    <scope>NUCLEOTIDE SEQUENCE [LARGE SCALE GENOMIC DNA]</scope>
    <source>
        <strain evidence="4 5">CAVE-375</strain>
    </source>
</reference>
<dbReference type="PANTHER" id="PTHR21666:SF263">
    <property type="entry name" value="MUREIN HYDROLASE ACTIVATOR NLPD"/>
    <property type="match status" value="1"/>
</dbReference>
<organism evidence="4 5">
    <name type="scientific">Crenobacter cavernae</name>
    <dbReference type="NCBI Taxonomy" id="2290923"/>
    <lineage>
        <taxon>Bacteria</taxon>
        <taxon>Pseudomonadati</taxon>
        <taxon>Pseudomonadota</taxon>
        <taxon>Betaproteobacteria</taxon>
        <taxon>Neisseriales</taxon>
        <taxon>Neisseriaceae</taxon>
        <taxon>Crenobacter</taxon>
    </lineage>
</organism>
<feature type="domain" description="LysM" evidence="3">
    <location>
        <begin position="86"/>
        <end position="130"/>
    </location>
</feature>
<dbReference type="InterPro" id="IPR050570">
    <property type="entry name" value="Cell_wall_metabolism_enzyme"/>
</dbReference>
<sequence length="353" mass="36669">MSKNHLALYRSFACVSLVAGLSACTSLTQSGAPIESGSASRQPSSSDTRPAPVKNGGNNGSSATTTPLPRPVAVRPDVRSDGTRATTHVVQAGETLYRIAFNNELKYQDLAAWNQLPADFSIKAGQTLRLTTPGGGTTPSATASKPATAAPVVAGTTAALKPYPKALKLPYSETAIRSLPAQSEGTAGTGTMPVVAKPETSRPEGNKLQTAKTDGGSAESGSTNSAEGAVAGGTDWIWPTQGKVMRGFSDSNKGIDIGGKSGQPVLAVGGGKVVYSGAGLRGYGKLIIIKHDKTYLTAYAHNSQLLVKEGQDVKKGQKIAEMGNSDADQVKLHFEVRRFGKPVDPTQYLDKQS</sequence>
<dbReference type="Gene3D" id="3.10.350.10">
    <property type="entry name" value="LysM domain"/>
    <property type="match status" value="1"/>
</dbReference>